<sequence>MHNELRAKYDRLLERLRSLGSIVVAFSAGVDSTFLLYAARQALGDHVIAATGLSETYPEEEIEEARELARELGVRHVMVRTEELTDPRYTMNSHQRCFFCKNELYGKLRELARAEGYAAIVDGTNADDLRDYRPGLRAAQQLGVLHPLAEVGLTKQEIRELSRIFGLRTWDKPAYACLSSRFPYGTQITVEKLRQVAAAERALRELGFRAFRVRHHEQIARLELQPEDLPRAIELRQEIVTRLRALGYEFITLDLEGYRSGSFNRTLPEPLLLHTGERDRTL</sequence>
<dbReference type="InterPro" id="IPR052188">
    <property type="entry name" value="Ni-pincer_cofactor_biosynth"/>
</dbReference>
<dbReference type="Gene3D" id="3.40.50.620">
    <property type="entry name" value="HUPs"/>
    <property type="match status" value="1"/>
</dbReference>
<accession>A0A7C2BDH9</accession>
<dbReference type="EMBL" id="DSJL01000010">
    <property type="protein sequence ID" value="HEF65086.1"/>
    <property type="molecule type" value="Genomic_DNA"/>
</dbReference>
<dbReference type="GO" id="GO:0006529">
    <property type="term" value="P:asparagine biosynthetic process"/>
    <property type="evidence" value="ECO:0007669"/>
    <property type="project" value="InterPro"/>
</dbReference>
<dbReference type="PANTHER" id="PTHR43169">
    <property type="entry name" value="EXSB FAMILY PROTEIN"/>
    <property type="match status" value="1"/>
</dbReference>
<keyword evidence="2" id="KW-0808">Transferase</keyword>
<dbReference type="CDD" id="cd01990">
    <property type="entry name" value="LarE-like"/>
    <property type="match status" value="1"/>
</dbReference>
<dbReference type="AlphaFoldDB" id="A0A7C2BDH9"/>
<comment type="caution">
    <text evidence="2">The sequence shown here is derived from an EMBL/GenBank/DDBJ whole genome shotgun (WGS) entry which is preliminary data.</text>
</comment>
<reference evidence="2" key="1">
    <citation type="journal article" date="2020" name="mSystems">
        <title>Genome- and Community-Level Interaction Insights into Carbon Utilization and Element Cycling Functions of Hydrothermarchaeota in Hydrothermal Sediment.</title>
        <authorList>
            <person name="Zhou Z."/>
            <person name="Liu Y."/>
            <person name="Xu W."/>
            <person name="Pan J."/>
            <person name="Luo Z.H."/>
            <person name="Li M."/>
        </authorList>
    </citation>
    <scope>NUCLEOTIDE SEQUENCE [LARGE SCALE GENOMIC DNA]</scope>
    <source>
        <strain evidence="2">SpSt-222</strain>
    </source>
</reference>
<dbReference type="PIRSF" id="PIRSF006661">
    <property type="entry name" value="PP-lp_UCP006661"/>
    <property type="match status" value="1"/>
</dbReference>
<dbReference type="SUPFAM" id="SSF52402">
    <property type="entry name" value="Adenine nucleotide alpha hydrolases-like"/>
    <property type="match status" value="1"/>
</dbReference>
<protein>
    <submittedName>
        <fullName evidence="2">ATP-dependent sacrificial sulfur transferase LarE</fullName>
    </submittedName>
</protein>
<evidence type="ECO:0000256" key="1">
    <source>
        <dbReference type="PIRSR" id="PIRSR006661-1"/>
    </source>
</evidence>
<dbReference type="InterPro" id="IPR005232">
    <property type="entry name" value="LarE"/>
</dbReference>
<dbReference type="GO" id="GO:0016783">
    <property type="term" value="F:sulfurtransferase activity"/>
    <property type="evidence" value="ECO:0007669"/>
    <property type="project" value="InterPro"/>
</dbReference>
<dbReference type="InterPro" id="IPR001962">
    <property type="entry name" value="Asn_synthase"/>
</dbReference>
<name>A0A7C2BDH9_THERO</name>
<dbReference type="Pfam" id="PF00733">
    <property type="entry name" value="Asn_synthase"/>
    <property type="match status" value="1"/>
</dbReference>
<dbReference type="GO" id="GO:0004066">
    <property type="term" value="F:asparagine synthase (glutamine-hydrolyzing) activity"/>
    <property type="evidence" value="ECO:0007669"/>
    <property type="project" value="InterPro"/>
</dbReference>
<organism evidence="2">
    <name type="scientific">Thermomicrobium roseum</name>
    <dbReference type="NCBI Taxonomy" id="500"/>
    <lineage>
        <taxon>Bacteria</taxon>
        <taxon>Pseudomonadati</taxon>
        <taxon>Thermomicrobiota</taxon>
        <taxon>Thermomicrobia</taxon>
        <taxon>Thermomicrobiales</taxon>
        <taxon>Thermomicrobiaceae</taxon>
        <taxon>Thermomicrobium</taxon>
    </lineage>
</organism>
<dbReference type="NCBIfam" id="TIGR00268">
    <property type="entry name" value="ATP-dependent sacrificial sulfur transferase LarE"/>
    <property type="match status" value="1"/>
</dbReference>
<feature type="active site" description="Nucleophile and sulfur donor" evidence="1">
    <location>
        <position position="177"/>
    </location>
</feature>
<dbReference type="InterPro" id="IPR014729">
    <property type="entry name" value="Rossmann-like_a/b/a_fold"/>
</dbReference>
<evidence type="ECO:0000313" key="2">
    <source>
        <dbReference type="EMBL" id="HEF65086.1"/>
    </source>
</evidence>
<gene>
    <name evidence="2" type="primary">larE</name>
    <name evidence="2" type="ORF">ENP47_05785</name>
</gene>
<proteinExistence type="predicted"/>
<dbReference type="PANTHER" id="PTHR43169:SF2">
    <property type="entry name" value="NAD_GMP SYNTHASE DOMAIN-CONTAINING PROTEIN"/>
    <property type="match status" value="1"/>
</dbReference>